<dbReference type="EMBL" id="AEVO01000052">
    <property type="protein sequence ID" value="EFY07092.1"/>
    <property type="molecule type" value="Genomic_DNA"/>
</dbReference>
<dbReference type="InterPro" id="IPR000477">
    <property type="entry name" value="RT_dom"/>
</dbReference>
<protein>
    <recommendedName>
        <fullName evidence="2">Reverse transcriptase domain-containing protein</fullName>
    </recommendedName>
</protein>
<dbReference type="PANTHER" id="PTHR34047">
    <property type="entry name" value="NUCLEAR INTRON MATURASE 1, MITOCHONDRIAL-RELATED"/>
    <property type="match status" value="1"/>
</dbReference>
<name>E8LK95_SUCHY</name>
<dbReference type="Pfam" id="PF00078">
    <property type="entry name" value="RVT_1"/>
    <property type="match status" value="1"/>
</dbReference>
<evidence type="ECO:0000259" key="2">
    <source>
        <dbReference type="Pfam" id="PF00078"/>
    </source>
</evidence>
<evidence type="ECO:0000313" key="4">
    <source>
        <dbReference type="Proteomes" id="UP000018458"/>
    </source>
</evidence>
<dbReference type="InterPro" id="IPR043502">
    <property type="entry name" value="DNA/RNA_pol_sf"/>
</dbReference>
<dbReference type="eggNOG" id="COG3344">
    <property type="taxonomic scope" value="Bacteria"/>
</dbReference>
<sequence>MVDRTVQAAVANVLRDEYESQFSDGSHGFRPQRGCRTAINQALKYANEGYTYAIDLDLRKFFDTVNHSKMLQVLYKTIKDH</sequence>
<accession>E8LK95</accession>
<dbReference type="STRING" id="762983.HMPREF9444_01132"/>
<dbReference type="SUPFAM" id="SSF56672">
    <property type="entry name" value="DNA/RNA polymerases"/>
    <property type="match status" value="1"/>
</dbReference>
<reference evidence="3 4" key="1">
    <citation type="submission" date="2011-01" db="EMBL/GenBank/DDBJ databases">
        <authorList>
            <person name="Weinstock G."/>
            <person name="Sodergren E."/>
            <person name="Clifton S."/>
            <person name="Fulton L."/>
            <person name="Fulton B."/>
            <person name="Courtney L."/>
            <person name="Fronick C."/>
            <person name="Harrison M."/>
            <person name="Strong C."/>
            <person name="Farmer C."/>
            <person name="Delahaunty K."/>
            <person name="Markovic C."/>
            <person name="Hall O."/>
            <person name="Minx P."/>
            <person name="Tomlinson C."/>
            <person name="Mitreva M."/>
            <person name="Hou S."/>
            <person name="Chen J."/>
            <person name="Wollam A."/>
            <person name="Pepin K.H."/>
            <person name="Johnson M."/>
            <person name="Bhonagiri V."/>
            <person name="Zhang X."/>
            <person name="Suruliraj S."/>
            <person name="Warren W."/>
            <person name="Chinwalla A."/>
            <person name="Mardis E.R."/>
            <person name="Wilson R.K."/>
        </authorList>
    </citation>
    <scope>NUCLEOTIDE SEQUENCE [LARGE SCALE GENOMIC DNA]</scope>
    <source>
        <strain evidence="4">DSM 22608 / JCM 16073 / KCTC 15190 / YIT 12066</strain>
    </source>
</reference>
<dbReference type="Proteomes" id="UP000018458">
    <property type="component" value="Unassembled WGS sequence"/>
</dbReference>
<proteinExistence type="inferred from homology"/>
<dbReference type="PANTHER" id="PTHR34047:SF8">
    <property type="entry name" value="PROTEIN YKFC"/>
    <property type="match status" value="1"/>
</dbReference>
<gene>
    <name evidence="3" type="ORF">HMPREF9444_01132</name>
</gene>
<keyword evidence="4" id="KW-1185">Reference proteome</keyword>
<feature type="domain" description="Reverse transcriptase" evidence="2">
    <location>
        <begin position="2"/>
        <end position="75"/>
    </location>
</feature>
<dbReference type="HOGENOM" id="CLU_013584_11_0_6"/>
<dbReference type="AlphaFoldDB" id="E8LK95"/>
<comment type="similarity">
    <text evidence="1">Belongs to the bacterial reverse transcriptase family.</text>
</comment>
<evidence type="ECO:0000313" key="3">
    <source>
        <dbReference type="EMBL" id="EFY07092.1"/>
    </source>
</evidence>
<dbReference type="InterPro" id="IPR051083">
    <property type="entry name" value="GrpII_Intron_Splice-Mob/Def"/>
</dbReference>
<evidence type="ECO:0000256" key="1">
    <source>
        <dbReference type="ARBA" id="ARBA00034120"/>
    </source>
</evidence>
<comment type="caution">
    <text evidence="3">The sequence shown here is derived from an EMBL/GenBank/DDBJ whole genome shotgun (WGS) entry which is preliminary data.</text>
</comment>
<organism evidence="3 4">
    <name type="scientific">Succinatimonas hippei (strain DSM 22608 / JCM 16073 / KCTC 15190 / YIT 12066)</name>
    <dbReference type="NCBI Taxonomy" id="762983"/>
    <lineage>
        <taxon>Bacteria</taxon>
        <taxon>Pseudomonadati</taxon>
        <taxon>Pseudomonadota</taxon>
        <taxon>Gammaproteobacteria</taxon>
        <taxon>Aeromonadales</taxon>
        <taxon>Succinivibrionaceae</taxon>
        <taxon>Succinatimonas</taxon>
    </lineage>
</organism>